<dbReference type="Gene3D" id="2.10.109.10">
    <property type="entry name" value="Umud Fragment, subunit A"/>
    <property type="match status" value="1"/>
</dbReference>
<protein>
    <recommendedName>
        <fullName evidence="1">Peptidase S24/S26A/S26B/S26C domain-containing protein</fullName>
    </recommendedName>
</protein>
<evidence type="ECO:0000313" key="3">
    <source>
        <dbReference type="Proteomes" id="UP000187417"/>
    </source>
</evidence>
<organism evidence="2 3">
    <name type="scientific">Alistipes putredinis</name>
    <dbReference type="NCBI Taxonomy" id="28117"/>
    <lineage>
        <taxon>Bacteria</taxon>
        <taxon>Pseudomonadati</taxon>
        <taxon>Bacteroidota</taxon>
        <taxon>Bacteroidia</taxon>
        <taxon>Bacteroidales</taxon>
        <taxon>Rikenellaceae</taxon>
        <taxon>Alistipes</taxon>
    </lineage>
</organism>
<evidence type="ECO:0000313" key="2">
    <source>
        <dbReference type="EMBL" id="OKY96749.1"/>
    </source>
</evidence>
<dbReference type="STRING" id="28117.BHV66_01415"/>
<proteinExistence type="predicted"/>
<dbReference type="Pfam" id="PF00717">
    <property type="entry name" value="Peptidase_S24"/>
    <property type="match status" value="1"/>
</dbReference>
<feature type="domain" description="Peptidase S24/S26A/S26B/S26C" evidence="1">
    <location>
        <begin position="99"/>
        <end position="203"/>
    </location>
</feature>
<reference evidence="2 3" key="1">
    <citation type="journal article" date="2016" name="Nat. Biotechnol.">
        <title>Measurement of bacterial replication rates in microbial communities.</title>
        <authorList>
            <person name="Brown C.T."/>
            <person name="Olm M.R."/>
            <person name="Thomas B.C."/>
            <person name="Banfield J.F."/>
        </authorList>
    </citation>
    <scope>NUCLEOTIDE SEQUENCE [LARGE SCALE GENOMIC DNA]</scope>
    <source>
        <strain evidence="2">CAG:67_53_122</strain>
    </source>
</reference>
<name>A0A1Q6FD02_9BACT</name>
<sequence length="209" mass="24015">MRQKMDNWQRIDSVIRWANMTINYFALYIGLPRGENLYQIKKGNNGISRNLADKIVTKFPEVSLAWLLTGEGQMFVDEKLCGVQIPFYQADVESYITRIDELTSDREMVIPQLTGCDLAMLYNGKAMGYSIPSGSIVFLKKMTPEEIIPGLEYVIVCQKIITLRIVRTSERDSEWRLVAADRENFDDIFVKASDIEQVYQVVGKLEIKI</sequence>
<accession>A0A1Q6FD02</accession>
<evidence type="ECO:0000259" key="1">
    <source>
        <dbReference type="Pfam" id="PF00717"/>
    </source>
</evidence>
<dbReference type="Proteomes" id="UP000187417">
    <property type="component" value="Unassembled WGS sequence"/>
</dbReference>
<comment type="caution">
    <text evidence="2">The sequence shown here is derived from an EMBL/GenBank/DDBJ whole genome shotgun (WGS) entry which is preliminary data.</text>
</comment>
<dbReference type="InterPro" id="IPR015927">
    <property type="entry name" value="Peptidase_S24_S26A/B/C"/>
</dbReference>
<dbReference type="RefSeq" id="WP_278708840.1">
    <property type="nucleotide sequence ID" value="NZ_CAKVYA010000001.1"/>
</dbReference>
<dbReference type="EMBL" id="MNQH01000001">
    <property type="protein sequence ID" value="OKY96749.1"/>
    <property type="molecule type" value="Genomic_DNA"/>
</dbReference>
<dbReference type="AlphaFoldDB" id="A0A1Q6FD02"/>
<gene>
    <name evidence="2" type="ORF">BHV66_01415</name>
</gene>